<feature type="transmembrane region" description="Helical" evidence="3">
    <location>
        <begin position="148"/>
        <end position="171"/>
    </location>
</feature>
<keyword evidence="3" id="KW-1133">Transmembrane helix</keyword>
<feature type="domain" description="SSD" evidence="4">
    <location>
        <begin position="117"/>
        <end position="275"/>
    </location>
</feature>
<dbReference type="PANTHER" id="PTHR10796:SF92">
    <property type="entry name" value="PATCHED-RELATED, ISOFORM A"/>
    <property type="match status" value="1"/>
</dbReference>
<sequence>MFNSTIFNDSTKTDADVAAQCAMEFYPETFYQVLPNQVFANFSLNSTGTGASAIGFREYYEQATESVVNGVDYEGDQTEWSKQVIDMCAGYKTDYIEVFVEDSSSFDDELERTITSDIPLFFFAYGTMFIFASLTLGSAFNILNNRAIVAIADVFGVILGTAAGYGVAALCGVSFTSIIQILPFVLVGIGLDDAYVMAFAFDQTDAKLPVDTRIYQSTSKAGMSITVTSFTDIGAFLFGSITKIPAITWFCQYAALAILFIYIAHITYFPALLALDAQRVKSRRADCLPCCKLSTENQSGESENLVKPPQKPNLSEWCFGNYADVLLKPAVKVFVLLFFMTLFAIGVWQVTLVKTNFELRDLTPDNSYLRDKLDAENKYFGSGDLGRIPTALYFQEINYRDGDVQKEMQRLVSWLGNQSTIDTNEPMLNWHLVFSQWASEAYANNTSMDGKYVVGDVFYTALKRWLTMDESLQFHEQLVLTPDNSTIKASRIVAFHEPGIDAQHNVEMLKDAHSLPDTFLEPKPFVSSDVYIFFDQYRIIIPETMVSVGLSFISVLLVCTIFLVYPRHVAVIVVVLVMIFVVLFGSLPVWGIDLNALSAVNLIVAIGFVVDYSVHIIHSFGLQGTTLTKDQRVKGALTTMGPSVFMGISTTFLGILPLAFATSEGFRIFFKMLFSIIIIGGSHALIFLPVLLSLVGNSQTFAPTITADPTIIHAREDDCDASAILEGPKNKLPEGNSFMGEADEPIDGLQLTLQAAERGNATSFKTGGQGSPCPRVAHASSSYCEPGE</sequence>
<dbReference type="Pfam" id="PF12349">
    <property type="entry name" value="Sterol-sensing"/>
    <property type="match status" value="1"/>
</dbReference>
<dbReference type="PROSITE" id="PS50156">
    <property type="entry name" value="SSD"/>
    <property type="match status" value="1"/>
</dbReference>
<feature type="transmembrane region" description="Helical" evidence="3">
    <location>
        <begin position="599"/>
        <end position="620"/>
    </location>
</feature>
<feature type="transmembrane region" description="Helical" evidence="3">
    <location>
        <begin position="673"/>
        <end position="695"/>
    </location>
</feature>
<proteinExistence type="inferred from homology"/>
<keyword evidence="3" id="KW-0812">Transmembrane</keyword>
<feature type="transmembrane region" description="Helical" evidence="3">
    <location>
        <begin position="545"/>
        <end position="565"/>
    </location>
</feature>
<feature type="region of interest" description="Disordered" evidence="2">
    <location>
        <begin position="761"/>
        <end position="788"/>
    </location>
</feature>
<dbReference type="InterPro" id="IPR053958">
    <property type="entry name" value="HMGCR/SNAP/NPC1-like_SSD"/>
</dbReference>
<dbReference type="PANTHER" id="PTHR10796">
    <property type="entry name" value="PATCHED-RELATED"/>
    <property type="match status" value="1"/>
</dbReference>
<protein>
    <recommendedName>
        <fullName evidence="4">SSD domain-containing protein</fullName>
    </recommendedName>
</protein>
<comment type="similarity">
    <text evidence="1">Belongs to the patched family.</text>
</comment>
<feature type="compositionally biased region" description="Polar residues" evidence="2">
    <location>
        <begin position="779"/>
        <end position="788"/>
    </location>
</feature>
<dbReference type="InterPro" id="IPR051697">
    <property type="entry name" value="Patched_domain-protein"/>
</dbReference>
<dbReference type="SUPFAM" id="SSF82866">
    <property type="entry name" value="Multidrug efflux transporter AcrB transmembrane domain"/>
    <property type="match status" value="2"/>
</dbReference>
<feature type="transmembrane region" description="Helical" evidence="3">
    <location>
        <begin position="120"/>
        <end position="142"/>
    </location>
</feature>
<dbReference type="InterPro" id="IPR000731">
    <property type="entry name" value="SSD"/>
</dbReference>
<evidence type="ECO:0000256" key="1">
    <source>
        <dbReference type="ARBA" id="ARBA00005585"/>
    </source>
</evidence>
<feature type="transmembrane region" description="Helical" evidence="3">
    <location>
        <begin position="221"/>
        <end position="241"/>
    </location>
</feature>
<keyword evidence="3" id="KW-0472">Membrane</keyword>
<name>A0A7S2RVL9_9STRA</name>
<organism evidence="5">
    <name type="scientific">Mucochytrium quahogii</name>
    <dbReference type="NCBI Taxonomy" id="96639"/>
    <lineage>
        <taxon>Eukaryota</taxon>
        <taxon>Sar</taxon>
        <taxon>Stramenopiles</taxon>
        <taxon>Bigyra</taxon>
        <taxon>Labyrinthulomycetes</taxon>
        <taxon>Thraustochytrida</taxon>
        <taxon>Thraustochytriidae</taxon>
        <taxon>Mucochytrium</taxon>
    </lineage>
</organism>
<feature type="transmembrane region" description="Helical" evidence="3">
    <location>
        <begin position="640"/>
        <end position="661"/>
    </location>
</feature>
<accession>A0A7S2RVL9</accession>
<evidence type="ECO:0000313" key="5">
    <source>
        <dbReference type="EMBL" id="CAD9681712.1"/>
    </source>
</evidence>
<feature type="transmembrane region" description="Helical" evidence="3">
    <location>
        <begin position="253"/>
        <end position="275"/>
    </location>
</feature>
<reference evidence="5" key="1">
    <citation type="submission" date="2021-01" db="EMBL/GenBank/DDBJ databases">
        <authorList>
            <person name="Corre E."/>
            <person name="Pelletier E."/>
            <person name="Niang G."/>
            <person name="Scheremetjew M."/>
            <person name="Finn R."/>
            <person name="Kale V."/>
            <person name="Holt S."/>
            <person name="Cochrane G."/>
            <person name="Meng A."/>
            <person name="Brown T."/>
            <person name="Cohen L."/>
        </authorList>
    </citation>
    <scope>NUCLEOTIDE SEQUENCE</scope>
    <source>
        <strain evidence="5">NY070348D</strain>
    </source>
</reference>
<dbReference type="AlphaFoldDB" id="A0A7S2RVL9"/>
<feature type="transmembrane region" description="Helical" evidence="3">
    <location>
        <begin position="571"/>
        <end position="592"/>
    </location>
</feature>
<feature type="transmembrane region" description="Helical" evidence="3">
    <location>
        <begin position="178"/>
        <end position="201"/>
    </location>
</feature>
<evidence type="ECO:0000259" key="4">
    <source>
        <dbReference type="PROSITE" id="PS50156"/>
    </source>
</evidence>
<evidence type="ECO:0000256" key="3">
    <source>
        <dbReference type="SAM" id="Phobius"/>
    </source>
</evidence>
<gene>
    <name evidence="5" type="ORF">QSP1433_LOCUS7400</name>
</gene>
<dbReference type="GO" id="GO:0016020">
    <property type="term" value="C:membrane"/>
    <property type="evidence" value="ECO:0007669"/>
    <property type="project" value="TreeGrafter"/>
</dbReference>
<dbReference type="Gene3D" id="1.20.1640.10">
    <property type="entry name" value="Multidrug efflux transporter AcrB transmembrane domain"/>
    <property type="match status" value="2"/>
</dbReference>
<evidence type="ECO:0000256" key="2">
    <source>
        <dbReference type="SAM" id="MobiDB-lite"/>
    </source>
</evidence>
<dbReference type="EMBL" id="HBHK01011772">
    <property type="protein sequence ID" value="CAD9681712.1"/>
    <property type="molecule type" value="Transcribed_RNA"/>
</dbReference>
<feature type="transmembrane region" description="Helical" evidence="3">
    <location>
        <begin position="333"/>
        <end position="353"/>
    </location>
</feature>